<dbReference type="InterPro" id="IPR005331">
    <property type="entry name" value="Sulfotransferase"/>
</dbReference>
<dbReference type="Pfam" id="PF03567">
    <property type="entry name" value="Sulfotransfer_2"/>
    <property type="match status" value="1"/>
</dbReference>
<evidence type="ECO:0000256" key="1">
    <source>
        <dbReference type="ARBA" id="ARBA00004323"/>
    </source>
</evidence>
<dbReference type="Proteomes" id="UP000306791">
    <property type="component" value="Unassembled WGS sequence"/>
</dbReference>
<dbReference type="PANTHER" id="PTHR12137:SF54">
    <property type="entry name" value="CARBOHYDRATE SULFOTRANSFERASE"/>
    <property type="match status" value="1"/>
</dbReference>
<evidence type="ECO:0000256" key="3">
    <source>
        <dbReference type="ARBA" id="ARBA00022692"/>
    </source>
</evidence>
<keyword evidence="7" id="KW-0325">Glycoprotein</keyword>
<sequence length="265" mass="30749">MNRFLKYSNKNYSPLNQNPQHKFAQNHALCIYNSDAVYSFIPKNACSTLRTTVAYANGCIRDKSEFNWIHNNNHTFVATLPELVKAKYTFTVLRCPFSRLVSVYLDKIVGRDLDAWRYVDVHNRNIGVEDITFDFFVRSMEKPGVRNSNIHWRPQVDFLVYEEYDDYFALEDFSRAVKTLKERIGIDVIDARSLTNHGRDGFDLVSGEDFSMVKPFDLLKNKMNGALPDLKSLYNEELVEIVSRVFRSDIDLYLSKFGADGLMYA</sequence>
<organism evidence="8 9">
    <name type="scientific">Microbulbifer harenosus</name>
    <dbReference type="NCBI Taxonomy" id="2576840"/>
    <lineage>
        <taxon>Bacteria</taxon>
        <taxon>Pseudomonadati</taxon>
        <taxon>Pseudomonadota</taxon>
        <taxon>Gammaproteobacteria</taxon>
        <taxon>Cellvibrionales</taxon>
        <taxon>Microbulbiferaceae</taxon>
        <taxon>Microbulbifer</taxon>
    </lineage>
</organism>
<dbReference type="EMBL" id="VANI01000001">
    <property type="protein sequence ID" value="TLM80014.1"/>
    <property type="molecule type" value="Genomic_DNA"/>
</dbReference>
<evidence type="ECO:0000313" key="8">
    <source>
        <dbReference type="EMBL" id="TLM80014.1"/>
    </source>
</evidence>
<keyword evidence="6" id="KW-0472">Membrane</keyword>
<evidence type="ECO:0000256" key="7">
    <source>
        <dbReference type="ARBA" id="ARBA00023180"/>
    </source>
</evidence>
<keyword evidence="3" id="KW-0812">Transmembrane</keyword>
<evidence type="ECO:0000256" key="6">
    <source>
        <dbReference type="ARBA" id="ARBA00023136"/>
    </source>
</evidence>
<keyword evidence="2" id="KW-0808">Transferase</keyword>
<reference evidence="8 9" key="1">
    <citation type="submission" date="2019-05" db="EMBL/GenBank/DDBJ databases">
        <title>Microbulbifer harenosus sp. nov., an alginate-degrading bacterium isolated from coastal sand.</title>
        <authorList>
            <person name="Huang H."/>
            <person name="Mo K."/>
            <person name="Bao S."/>
        </authorList>
    </citation>
    <scope>NUCLEOTIDE SEQUENCE [LARGE SCALE GENOMIC DNA]</scope>
    <source>
        <strain evidence="8 9">HB161719</strain>
    </source>
</reference>
<keyword evidence="4" id="KW-1133">Transmembrane helix</keyword>
<evidence type="ECO:0000256" key="5">
    <source>
        <dbReference type="ARBA" id="ARBA00023034"/>
    </source>
</evidence>
<gene>
    <name evidence="8" type="ORF">FDY93_01165</name>
</gene>
<protein>
    <submittedName>
        <fullName evidence="8">Sulfotransferase family protein</fullName>
    </submittedName>
</protein>
<comment type="subcellular location">
    <subcellularLocation>
        <location evidence="1">Golgi apparatus membrane</location>
        <topology evidence="1">Single-pass type II membrane protein</topology>
    </subcellularLocation>
</comment>
<dbReference type="PANTHER" id="PTHR12137">
    <property type="entry name" value="CARBOHYDRATE SULFOTRANSFERASE"/>
    <property type="match status" value="1"/>
</dbReference>
<keyword evidence="5" id="KW-0333">Golgi apparatus</keyword>
<dbReference type="InterPro" id="IPR018011">
    <property type="entry name" value="Carb_sulfotrans_8-10"/>
</dbReference>
<keyword evidence="9" id="KW-1185">Reference proteome</keyword>
<evidence type="ECO:0000256" key="2">
    <source>
        <dbReference type="ARBA" id="ARBA00022679"/>
    </source>
</evidence>
<name>A0ABY2UN57_9GAMM</name>
<evidence type="ECO:0000313" key="9">
    <source>
        <dbReference type="Proteomes" id="UP000306791"/>
    </source>
</evidence>
<proteinExistence type="predicted"/>
<comment type="caution">
    <text evidence="8">The sequence shown here is derived from an EMBL/GenBank/DDBJ whole genome shotgun (WGS) entry which is preliminary data.</text>
</comment>
<dbReference type="RefSeq" id="WP_138233899.1">
    <property type="nucleotide sequence ID" value="NZ_CP185860.1"/>
</dbReference>
<accession>A0ABY2UN57</accession>
<evidence type="ECO:0000256" key="4">
    <source>
        <dbReference type="ARBA" id="ARBA00022989"/>
    </source>
</evidence>